<dbReference type="SUPFAM" id="SSF103515">
    <property type="entry name" value="Autotransporter"/>
    <property type="match status" value="1"/>
</dbReference>
<accession>A0A643EVE5</accession>
<sequence length="984" mass="104577">MIHEIGHALGISSNFQGDEQDDGSALIYINETPNSWISHLYDDNGQQSRPDQIVWCSFCDNIALNDDDEPLGPEDIFDVRNNSAYFGGEHVNDVLAGAMAGVPLSMVSSRDPNVPDIPFLAHIELKNSLMSHQPYRNYTNFMEAELAILQDLGYKIDRRNFFGYSVYGDNQILINDNPFFGRNAAGTAYLQETYNTATLGLGLHVYGRNNTIIQRADILTAGAGGAGIRVDGGSNDLTILPGTHVYADGVNGRGVMFSYGKDHTLTHRGDIQALGKDGVAVSFDFGHNAMGDNGPIGEYRGSYILRGDQSLSRYTPEALQATWNEINGSLISTFDLTGRVAGTKAAIYMSDNAYVGEINVMQGATIAGDIISNYAEVDEDDDLRLTNLTFGLEADSGGHSTDRIDSDFALTYHGNITGKNLSLQIDGGTTTLTGDHLLYDARVAETAILAGTGSYQIDATQQFSNAGVLNPSVSGQAITITGTYGQSTNGTLQLAFNDQKTISNLIVDGNAELGGAIAFAPERGYYANGFSVTSDQWLQANTINGAFNEVKTSLTSPTLSATATNDGGNSYTVSLTRIANAYSQYGDTVNSRDVGYALDAMSNNVVPVMQPLLAALDFSAADGSIIRSVLPQLSGEAYASATSVIANTSVVTRLSVNSRLSQAFGGMPATPVSVLAFAPKQKTTQAEAVMENVMPAQTNPEDLNQYVAWGAVSGSWSSQSGDANAARTKSTFGGFITGIDASVYDNWRLGVMAGYSRSTFNTARLSSSGSSDNYTIGAYTGTEWTTVQGAVGLRAGLSYSWHEIEMSRSVTFNGFSDNLSADYNAGTFQVFGELGYKHSLNQRSTIEPYANLAYVHLETDGFREVGHNGAALVVQSSTMETTLSTLGMRTSTIIDLGNILTTARADLGWRHGFGDVVPASTASFAAGSNGFTATGNSMGKDTALIEVGLDFAVAENAELGLAYQGQFGSGLTQNGANASLSMKF</sequence>
<dbReference type="EMBL" id="VZPE01000010">
    <property type="protein sequence ID" value="KAB0567774.1"/>
    <property type="molecule type" value="Genomic_DNA"/>
</dbReference>
<dbReference type="PROSITE" id="PS51208">
    <property type="entry name" value="AUTOTRANSPORTER"/>
    <property type="match status" value="1"/>
</dbReference>
<comment type="caution">
    <text evidence="2">The sequence shown here is derived from an EMBL/GenBank/DDBJ whole genome shotgun (WGS) entry which is preliminary data.</text>
</comment>
<dbReference type="InterPro" id="IPR036709">
    <property type="entry name" value="Autotransporte_beta_dom_sf"/>
</dbReference>
<dbReference type="Gene3D" id="2.40.128.130">
    <property type="entry name" value="Autotransporter beta-domain"/>
    <property type="match status" value="1"/>
</dbReference>
<dbReference type="InterPro" id="IPR006315">
    <property type="entry name" value="OM_autotransptr_brl_dom"/>
</dbReference>
<organism evidence="2">
    <name type="scientific">Brucella pituitosa</name>
    <dbReference type="NCBI Taxonomy" id="571256"/>
    <lineage>
        <taxon>Bacteria</taxon>
        <taxon>Pseudomonadati</taxon>
        <taxon>Pseudomonadota</taxon>
        <taxon>Alphaproteobacteria</taxon>
        <taxon>Hyphomicrobiales</taxon>
        <taxon>Brucellaceae</taxon>
        <taxon>Brucella/Ochrobactrum group</taxon>
        <taxon>Brucella</taxon>
    </lineage>
</organism>
<name>A0A643EVE5_9HYPH</name>
<evidence type="ECO:0000313" key="2">
    <source>
        <dbReference type="EMBL" id="KAB0567774.1"/>
    </source>
</evidence>
<dbReference type="NCBIfam" id="TIGR01414">
    <property type="entry name" value="autotrans_barl"/>
    <property type="match status" value="1"/>
</dbReference>
<dbReference type="AlphaFoldDB" id="A0A643EVE5"/>
<proteinExistence type="predicted"/>
<gene>
    <name evidence="2" type="ORF">F7Q93_20460</name>
</gene>
<dbReference type="GO" id="GO:0019867">
    <property type="term" value="C:outer membrane"/>
    <property type="evidence" value="ECO:0007669"/>
    <property type="project" value="InterPro"/>
</dbReference>
<protein>
    <submittedName>
        <fullName evidence="2">Autotransporter domain-containing protein</fullName>
    </submittedName>
</protein>
<feature type="domain" description="Autotransporter" evidence="1">
    <location>
        <begin position="701"/>
        <end position="984"/>
    </location>
</feature>
<dbReference type="SMART" id="SM00869">
    <property type="entry name" value="Autotransporter"/>
    <property type="match status" value="1"/>
</dbReference>
<dbReference type="InterPro" id="IPR005546">
    <property type="entry name" value="Autotransporte_beta"/>
</dbReference>
<evidence type="ECO:0000259" key="1">
    <source>
        <dbReference type="PROSITE" id="PS51208"/>
    </source>
</evidence>
<dbReference type="Pfam" id="PF03797">
    <property type="entry name" value="Autotransporter"/>
    <property type="match status" value="1"/>
</dbReference>
<reference evidence="2" key="1">
    <citation type="submission" date="2019-09" db="EMBL/GenBank/DDBJ databases">
        <title>Draft genome sequences of 48 bacterial type strains from the CCUG.</title>
        <authorList>
            <person name="Tunovic T."/>
            <person name="Pineiro-Iglesias B."/>
            <person name="Unosson C."/>
            <person name="Inganas E."/>
            <person name="Ohlen M."/>
            <person name="Cardew S."/>
            <person name="Jensie-Markopoulos S."/>
            <person name="Salva-Serra F."/>
            <person name="Jaen-Luchoro D."/>
            <person name="Karlsson R."/>
            <person name="Svensson-Stadler L."/>
            <person name="Chun J."/>
            <person name="Moore E."/>
        </authorList>
    </citation>
    <scope>NUCLEOTIDE SEQUENCE</scope>
    <source>
        <strain evidence="2">CCUG 50899</strain>
    </source>
</reference>